<evidence type="ECO:0000313" key="6">
    <source>
        <dbReference type="EMBL" id="EEG92587.1"/>
    </source>
</evidence>
<dbReference type="HAMAP" id="MF_03227">
    <property type="entry name" value="But_acet_CoA_trans"/>
    <property type="match status" value="1"/>
</dbReference>
<keyword evidence="2" id="KW-0443">Lipid metabolism</keyword>
<dbReference type="PANTHER" id="PTHR21432">
    <property type="entry name" value="ACETYL-COA HYDROLASE-RELATED"/>
    <property type="match status" value="1"/>
</dbReference>
<feature type="domain" description="Acetyl-CoA hydrolase/transferase N-terminal" evidence="4">
    <location>
        <begin position="19"/>
        <end position="202"/>
    </location>
</feature>
<keyword evidence="1 2" id="KW-0808">Transferase</keyword>
<feature type="domain" description="Acetyl-CoA hydrolase/transferase C-terminal" evidence="5">
    <location>
        <begin position="295"/>
        <end position="451"/>
    </location>
</feature>
<dbReference type="InterPro" id="IPR023990">
    <property type="entry name" value="Butryl-CoA_acetate_CoA_Tfrase"/>
</dbReference>
<dbReference type="EMBL" id="ACFY01000152">
    <property type="protein sequence ID" value="EEG92587.1"/>
    <property type="molecule type" value="Genomic_DNA"/>
</dbReference>
<comment type="pathway">
    <text evidence="2">Lipid metabolism; butanoate metabolism.</text>
</comment>
<gene>
    <name evidence="6" type="ORF">ROSEINA2194_03642</name>
</gene>
<evidence type="ECO:0000259" key="4">
    <source>
        <dbReference type="Pfam" id="PF02550"/>
    </source>
</evidence>
<dbReference type="GO" id="GO:0008775">
    <property type="term" value="F:acetate CoA-transferase activity"/>
    <property type="evidence" value="ECO:0007669"/>
    <property type="project" value="InterPro"/>
</dbReference>
<dbReference type="Gene3D" id="3.40.1080.10">
    <property type="entry name" value="Glutaconate Coenzyme A-transferase"/>
    <property type="match status" value="1"/>
</dbReference>
<comment type="caution">
    <text evidence="6">The sequence shown here is derived from an EMBL/GenBank/DDBJ whole genome shotgun (WGS) entry which is preliminary data.</text>
</comment>
<dbReference type="AlphaFoldDB" id="C0FY03"/>
<dbReference type="Gene3D" id="3.30.750.70">
    <property type="entry name" value="4-hydroxybutyrate coenzyme like domains"/>
    <property type="match status" value="1"/>
</dbReference>
<dbReference type="InterPro" id="IPR037171">
    <property type="entry name" value="NagB/RpiA_transferase-like"/>
</dbReference>
<feature type="binding site" evidence="2">
    <location>
        <position position="336"/>
    </location>
    <ligand>
        <name>CoA</name>
        <dbReference type="ChEBI" id="CHEBI:57287"/>
    </ligand>
</feature>
<feature type="active site" description="5-glutamyl coenzyme A thioester intermediate" evidence="2">
    <location>
        <position position="261"/>
    </location>
</feature>
<proteinExistence type="inferred from homology"/>
<dbReference type="Gene3D" id="3.40.1080.20">
    <property type="entry name" value="Acetyl-CoA hydrolase/transferase C-terminal domain"/>
    <property type="match status" value="1"/>
</dbReference>
<evidence type="ECO:0000259" key="5">
    <source>
        <dbReference type="Pfam" id="PF13336"/>
    </source>
</evidence>
<dbReference type="Proteomes" id="UP000003561">
    <property type="component" value="Unassembled WGS sequence"/>
</dbReference>
<keyword evidence="2" id="KW-0276">Fatty acid metabolism</keyword>
<evidence type="ECO:0000313" key="7">
    <source>
        <dbReference type="Proteomes" id="UP000003561"/>
    </source>
</evidence>
<name>C0FY03_9FIRM</name>
<comment type="function">
    <text evidence="2">Coenzyme A-transferase that converts butyryl-CoA to butyrate.</text>
</comment>
<evidence type="ECO:0000256" key="3">
    <source>
        <dbReference type="NCBIfam" id="TIGR03948"/>
    </source>
</evidence>
<dbReference type="Pfam" id="PF13336">
    <property type="entry name" value="AcetylCoA_hyd_C"/>
    <property type="match status" value="1"/>
</dbReference>
<protein>
    <recommendedName>
        <fullName evidence="2 3">Butyryl-CoA:acetate CoA-transferase</fullName>
        <shortName evidence="2">Butyryl-CoA CoA-transferase</shortName>
        <ecNumber evidence="2 3">2.8.3.-</ecNumber>
    </recommendedName>
</protein>
<evidence type="ECO:0000256" key="2">
    <source>
        <dbReference type="HAMAP-Rule" id="MF_03227"/>
    </source>
</evidence>
<dbReference type="InterPro" id="IPR026888">
    <property type="entry name" value="AcetylCoA_hyd_C"/>
</dbReference>
<dbReference type="InterPro" id="IPR046433">
    <property type="entry name" value="ActCoA_hydro"/>
</dbReference>
<dbReference type="GO" id="GO:0006083">
    <property type="term" value="P:acetate metabolic process"/>
    <property type="evidence" value="ECO:0007669"/>
    <property type="project" value="InterPro"/>
</dbReference>
<dbReference type="Pfam" id="PF02550">
    <property type="entry name" value="AcetylCoA_hydro"/>
    <property type="match status" value="1"/>
</dbReference>
<reference evidence="6 7" key="1">
    <citation type="submission" date="2009-02" db="EMBL/GenBank/DDBJ databases">
        <authorList>
            <person name="Fulton L."/>
            <person name="Clifton S."/>
            <person name="Fulton B."/>
            <person name="Xu J."/>
            <person name="Minx P."/>
            <person name="Pepin K.H."/>
            <person name="Johnson M."/>
            <person name="Bhonagiri V."/>
            <person name="Nash W.E."/>
            <person name="Mardis E.R."/>
            <person name="Wilson R.K."/>
        </authorList>
    </citation>
    <scope>NUCLEOTIDE SEQUENCE [LARGE SCALE GENOMIC DNA]</scope>
    <source>
        <strain evidence="6 7">DSM 16841</strain>
    </source>
</reference>
<dbReference type="InterPro" id="IPR003702">
    <property type="entry name" value="ActCoA_hydro_N"/>
</dbReference>
<feature type="binding site" evidence="2">
    <location>
        <begin position="236"/>
        <end position="240"/>
    </location>
    <ligand>
        <name>CoA</name>
        <dbReference type="ChEBI" id="CHEBI:57287"/>
    </ligand>
</feature>
<dbReference type="HAMAP" id="MF_03228">
    <property type="entry name" value="But_CoA_trans"/>
    <property type="match status" value="1"/>
</dbReference>
<reference evidence="6 7" key="2">
    <citation type="submission" date="2009-03" db="EMBL/GenBank/DDBJ databases">
        <title>Draft genome sequence of Roseburia inulinivorans (DSM 16841).</title>
        <authorList>
            <person name="Sudarsanam P."/>
            <person name="Ley R."/>
            <person name="Guruge J."/>
            <person name="Turnbaugh P.J."/>
            <person name="Mahowald M."/>
            <person name="Liep D."/>
            <person name="Gordon J."/>
        </authorList>
    </citation>
    <scope>NUCLEOTIDE SEQUENCE [LARGE SCALE GENOMIC DNA]</scope>
    <source>
        <strain evidence="6 7">DSM 16841</strain>
    </source>
</reference>
<feature type="binding site" evidence="2">
    <location>
        <position position="359"/>
    </location>
    <ligand>
        <name>CoA</name>
        <dbReference type="ChEBI" id="CHEBI:57287"/>
    </ligand>
</feature>
<organism evidence="6 7">
    <name type="scientific">Roseburia inulinivorans DSM 16841</name>
    <dbReference type="NCBI Taxonomy" id="622312"/>
    <lineage>
        <taxon>Bacteria</taxon>
        <taxon>Bacillati</taxon>
        <taxon>Bacillota</taxon>
        <taxon>Clostridia</taxon>
        <taxon>Lachnospirales</taxon>
        <taxon>Lachnospiraceae</taxon>
        <taxon>Roseburia</taxon>
    </lineage>
</organism>
<dbReference type="UniPathway" id="UPA00863"/>
<sequence>MKHSIHFIPNLGEVFTMDYSQEYKQKLVSADEAVKLIKSGDWVDYGWCNGTVDVLDQALAKRTDELKNVNLRGGILLKPLAVFAREDAGEHFTWNSWHMSGIERKLIARGCAYYSPIRYSELPRYYRESSCPDDVAMIMVAPMDKHGYFNFGPNASHLGAMCETAKHVIVEVNENMPRCLGGTECGIHISDVTYIVEGNNAPIGELGAGGPATDVDKKVAQLIVDQIPNGACLQLGIGGMPNAVGSLIAESDLKDLGVHTEMYVDAFVDIARAGKINGSKKNIDRFRQVYGFGAGTKKMYDYLDENPELMSAPVSYTNDIRSIAALDNFISINNCVDIDLFGQISSESSGIKQISGAGGQLDFVLGAYLSNGGKSFICCSSTFTDKQGVMHSRIRPTLAEGSIVTDTRANTHYVVTEYGMVNLKGLSSWQKAEALISVAHPDFRDELIAEAEKMHIWRRSNK</sequence>
<dbReference type="SUPFAM" id="SSF100950">
    <property type="entry name" value="NagB/RpiA/CoA transferase-like"/>
    <property type="match status" value="2"/>
</dbReference>
<accession>C0FY03</accession>
<dbReference type="PANTHER" id="PTHR21432:SF20">
    <property type="entry name" value="ACETYL-COA HYDROLASE"/>
    <property type="match status" value="1"/>
</dbReference>
<dbReference type="EC" id="2.8.3.-" evidence="2 3"/>
<comment type="similarity">
    <text evidence="2">Belongs to the acetyl-CoA hydrolase/transferase family. Butyryl-CoA CoA-transferase subfamily.</text>
</comment>
<dbReference type="NCBIfam" id="TIGR03948">
    <property type="entry name" value="butyr_acet_CoA"/>
    <property type="match status" value="1"/>
</dbReference>
<dbReference type="eggNOG" id="COG0427">
    <property type="taxonomic scope" value="Bacteria"/>
</dbReference>
<comment type="catalytic activity">
    <reaction evidence="2">
        <text>butanoate + acetyl-CoA = butanoyl-CoA + acetate</text>
        <dbReference type="Rhea" id="RHEA:30071"/>
        <dbReference type="ChEBI" id="CHEBI:17968"/>
        <dbReference type="ChEBI" id="CHEBI:30089"/>
        <dbReference type="ChEBI" id="CHEBI:57288"/>
        <dbReference type="ChEBI" id="CHEBI:57371"/>
    </reaction>
</comment>
<dbReference type="GO" id="GO:0046358">
    <property type="term" value="P:butyrate biosynthetic process"/>
    <property type="evidence" value="ECO:0007669"/>
    <property type="project" value="UniProtKB-UniRule"/>
</dbReference>
<dbReference type="GO" id="GO:0006084">
    <property type="term" value="P:acetyl-CoA metabolic process"/>
    <property type="evidence" value="ECO:0007669"/>
    <property type="project" value="UniProtKB-UniRule"/>
</dbReference>
<dbReference type="InterPro" id="IPR038460">
    <property type="entry name" value="AcetylCoA_hyd_C_sf"/>
</dbReference>
<evidence type="ECO:0000256" key="1">
    <source>
        <dbReference type="ARBA" id="ARBA00022679"/>
    </source>
</evidence>